<dbReference type="SUPFAM" id="SSF88946">
    <property type="entry name" value="Sigma2 domain of RNA polymerase sigma factors"/>
    <property type="match status" value="1"/>
</dbReference>
<evidence type="ECO:0000256" key="2">
    <source>
        <dbReference type="ARBA" id="ARBA00023015"/>
    </source>
</evidence>
<dbReference type="InterPro" id="IPR013324">
    <property type="entry name" value="RNA_pol_sigma_r3/r4-like"/>
</dbReference>
<reference evidence="7" key="1">
    <citation type="submission" date="2023-02" db="EMBL/GenBank/DDBJ databases">
        <title>Genome of Flavobacteriaceae gen. nov. sp. strain F89.</title>
        <authorList>
            <person name="Wang Y."/>
        </authorList>
    </citation>
    <scope>NUCLEOTIDE SEQUENCE</scope>
    <source>
        <strain evidence="7">F89</strain>
    </source>
</reference>
<protein>
    <submittedName>
        <fullName evidence="7">Sigma-70 family RNA polymerase sigma factor</fullName>
    </submittedName>
</protein>
<comment type="caution">
    <text evidence="7">The sequence shown here is derived from an EMBL/GenBank/DDBJ whole genome shotgun (WGS) entry which is preliminary data.</text>
</comment>
<dbReference type="RefSeq" id="WP_317903960.1">
    <property type="nucleotide sequence ID" value="NZ_JAIRBC010000048.1"/>
</dbReference>
<dbReference type="InterPro" id="IPR013325">
    <property type="entry name" value="RNA_pol_sigma_r2"/>
</dbReference>
<keyword evidence="4" id="KW-0804">Transcription</keyword>
<dbReference type="InterPro" id="IPR013249">
    <property type="entry name" value="RNA_pol_sigma70_r4_t2"/>
</dbReference>
<dbReference type="SUPFAM" id="SSF88659">
    <property type="entry name" value="Sigma3 and sigma4 domains of RNA polymerase sigma factors"/>
    <property type="match status" value="1"/>
</dbReference>
<evidence type="ECO:0000259" key="5">
    <source>
        <dbReference type="Pfam" id="PF04542"/>
    </source>
</evidence>
<evidence type="ECO:0000256" key="1">
    <source>
        <dbReference type="ARBA" id="ARBA00010641"/>
    </source>
</evidence>
<dbReference type="Pfam" id="PF08281">
    <property type="entry name" value="Sigma70_r4_2"/>
    <property type="match status" value="1"/>
</dbReference>
<evidence type="ECO:0000256" key="4">
    <source>
        <dbReference type="ARBA" id="ARBA00023163"/>
    </source>
</evidence>
<sequence length="172" mass="20504">MPKSLDGLCQDTVFDNFYKKHARSLNNFMFYRTGDEQRSLDLVQEAFIKIWDKCSEISLDKAKSYLFKTANNLFLNEVRHQKVVLEYNQNNPFKESTFEDPEFKLREKEFEEKLQSAITALPEGQREVFLLNRIDGKKYREIGEMLEISVKAVEKRMMKAISKLRVEFEHFR</sequence>
<evidence type="ECO:0000256" key="3">
    <source>
        <dbReference type="ARBA" id="ARBA00023082"/>
    </source>
</evidence>
<dbReference type="EMBL" id="JAIRBC010000048">
    <property type="protein sequence ID" value="MCG2462827.1"/>
    <property type="molecule type" value="Genomic_DNA"/>
</dbReference>
<dbReference type="PANTHER" id="PTHR43133:SF46">
    <property type="entry name" value="RNA POLYMERASE SIGMA-70 FACTOR ECF SUBFAMILY"/>
    <property type="match status" value="1"/>
</dbReference>
<dbReference type="GO" id="GO:0006352">
    <property type="term" value="P:DNA-templated transcription initiation"/>
    <property type="evidence" value="ECO:0007669"/>
    <property type="project" value="InterPro"/>
</dbReference>
<evidence type="ECO:0000259" key="6">
    <source>
        <dbReference type="Pfam" id="PF08281"/>
    </source>
</evidence>
<feature type="domain" description="RNA polymerase sigma factor 70 region 4 type 2" evidence="6">
    <location>
        <begin position="112"/>
        <end position="164"/>
    </location>
</feature>
<keyword evidence="8" id="KW-1185">Reference proteome</keyword>
<dbReference type="Gene3D" id="1.10.10.10">
    <property type="entry name" value="Winged helix-like DNA-binding domain superfamily/Winged helix DNA-binding domain"/>
    <property type="match status" value="1"/>
</dbReference>
<keyword evidence="3" id="KW-0731">Sigma factor</keyword>
<accession>A0AAE3JUX7</accession>
<keyword evidence="2" id="KW-0805">Transcription regulation</keyword>
<comment type="similarity">
    <text evidence="1">Belongs to the sigma-70 factor family. ECF subfamily.</text>
</comment>
<dbReference type="Gene3D" id="1.10.1740.10">
    <property type="match status" value="1"/>
</dbReference>
<dbReference type="CDD" id="cd06171">
    <property type="entry name" value="Sigma70_r4"/>
    <property type="match status" value="1"/>
</dbReference>
<evidence type="ECO:0000313" key="8">
    <source>
        <dbReference type="Proteomes" id="UP001200642"/>
    </source>
</evidence>
<feature type="domain" description="RNA polymerase sigma-70 region 2" evidence="5">
    <location>
        <begin position="17"/>
        <end position="82"/>
    </location>
</feature>
<name>A0AAE3JUX7_9FLAO</name>
<dbReference type="AlphaFoldDB" id="A0AAE3JUX7"/>
<organism evidence="7 8">
    <name type="scientific">Cerina litoralis</name>
    <dbReference type="NCBI Taxonomy" id="2874477"/>
    <lineage>
        <taxon>Bacteria</taxon>
        <taxon>Pseudomonadati</taxon>
        <taxon>Bacteroidota</taxon>
        <taxon>Flavobacteriia</taxon>
        <taxon>Flavobacteriales</taxon>
        <taxon>Flavobacteriaceae</taxon>
        <taxon>Cerina</taxon>
    </lineage>
</organism>
<proteinExistence type="inferred from homology"/>
<dbReference type="InterPro" id="IPR036388">
    <property type="entry name" value="WH-like_DNA-bd_sf"/>
</dbReference>
<dbReference type="GO" id="GO:0003677">
    <property type="term" value="F:DNA binding"/>
    <property type="evidence" value="ECO:0007669"/>
    <property type="project" value="InterPro"/>
</dbReference>
<dbReference type="NCBIfam" id="TIGR02937">
    <property type="entry name" value="sigma70-ECF"/>
    <property type="match status" value="1"/>
</dbReference>
<dbReference type="InterPro" id="IPR014284">
    <property type="entry name" value="RNA_pol_sigma-70_dom"/>
</dbReference>
<dbReference type="InterPro" id="IPR039425">
    <property type="entry name" value="RNA_pol_sigma-70-like"/>
</dbReference>
<dbReference type="PANTHER" id="PTHR43133">
    <property type="entry name" value="RNA POLYMERASE ECF-TYPE SIGMA FACTO"/>
    <property type="match status" value="1"/>
</dbReference>
<dbReference type="Proteomes" id="UP001200642">
    <property type="component" value="Unassembled WGS sequence"/>
</dbReference>
<evidence type="ECO:0000313" key="7">
    <source>
        <dbReference type="EMBL" id="MCG2462827.1"/>
    </source>
</evidence>
<dbReference type="Pfam" id="PF04542">
    <property type="entry name" value="Sigma70_r2"/>
    <property type="match status" value="1"/>
</dbReference>
<dbReference type="GO" id="GO:0016987">
    <property type="term" value="F:sigma factor activity"/>
    <property type="evidence" value="ECO:0007669"/>
    <property type="project" value="UniProtKB-KW"/>
</dbReference>
<gene>
    <name evidence="7" type="ORF">K8352_18835</name>
</gene>
<dbReference type="InterPro" id="IPR007627">
    <property type="entry name" value="RNA_pol_sigma70_r2"/>
</dbReference>